<dbReference type="EMBL" id="JAGFBR010000197">
    <property type="protein sequence ID" value="KAH0446469.1"/>
    <property type="molecule type" value="Genomic_DNA"/>
</dbReference>
<evidence type="ECO:0000313" key="2">
    <source>
        <dbReference type="Proteomes" id="UP000775213"/>
    </source>
</evidence>
<proteinExistence type="predicted"/>
<accession>A0AAV7FRV2</accession>
<gene>
    <name evidence="1" type="ORF">IEQ34_024691</name>
</gene>
<sequence>MKIEKTGVFIGQRIPNGRILNIDFLLKNFHPILNLVFSPGDGKFVHPVHQFANSSPASEKNEIG</sequence>
<protein>
    <submittedName>
        <fullName evidence="1">Uncharacterized protein</fullName>
    </submittedName>
</protein>
<organism evidence="1 2">
    <name type="scientific">Dendrobium chrysotoxum</name>
    <name type="common">Orchid</name>
    <dbReference type="NCBI Taxonomy" id="161865"/>
    <lineage>
        <taxon>Eukaryota</taxon>
        <taxon>Viridiplantae</taxon>
        <taxon>Streptophyta</taxon>
        <taxon>Embryophyta</taxon>
        <taxon>Tracheophyta</taxon>
        <taxon>Spermatophyta</taxon>
        <taxon>Magnoliopsida</taxon>
        <taxon>Liliopsida</taxon>
        <taxon>Asparagales</taxon>
        <taxon>Orchidaceae</taxon>
        <taxon>Epidendroideae</taxon>
        <taxon>Malaxideae</taxon>
        <taxon>Dendrobiinae</taxon>
        <taxon>Dendrobium</taxon>
    </lineage>
</organism>
<dbReference type="Proteomes" id="UP000775213">
    <property type="component" value="Unassembled WGS sequence"/>
</dbReference>
<dbReference type="AlphaFoldDB" id="A0AAV7FRV2"/>
<reference evidence="1 2" key="1">
    <citation type="journal article" date="2021" name="Hortic Res">
        <title>Chromosome-scale assembly of the Dendrobium chrysotoxum genome enhances the understanding of orchid evolution.</title>
        <authorList>
            <person name="Zhang Y."/>
            <person name="Zhang G.Q."/>
            <person name="Zhang D."/>
            <person name="Liu X.D."/>
            <person name="Xu X.Y."/>
            <person name="Sun W.H."/>
            <person name="Yu X."/>
            <person name="Zhu X."/>
            <person name="Wang Z.W."/>
            <person name="Zhao X."/>
            <person name="Zhong W.Y."/>
            <person name="Chen H."/>
            <person name="Yin W.L."/>
            <person name="Huang T."/>
            <person name="Niu S.C."/>
            <person name="Liu Z.J."/>
        </authorList>
    </citation>
    <scope>NUCLEOTIDE SEQUENCE [LARGE SCALE GENOMIC DNA]</scope>
    <source>
        <strain evidence="1">Lindl</strain>
    </source>
</reference>
<keyword evidence="2" id="KW-1185">Reference proteome</keyword>
<evidence type="ECO:0000313" key="1">
    <source>
        <dbReference type="EMBL" id="KAH0446469.1"/>
    </source>
</evidence>
<comment type="caution">
    <text evidence="1">The sequence shown here is derived from an EMBL/GenBank/DDBJ whole genome shotgun (WGS) entry which is preliminary data.</text>
</comment>
<name>A0AAV7FRV2_DENCH</name>